<dbReference type="PANTHER" id="PTHR32439">
    <property type="entry name" value="FERREDOXIN--NITRITE REDUCTASE, CHLOROPLASTIC"/>
    <property type="match status" value="1"/>
</dbReference>
<name>A0ABW1JB96_9ACTN</name>
<gene>
    <name evidence="8" type="ORF">ACFQDO_04625</name>
</gene>
<dbReference type="PANTHER" id="PTHR32439:SF9">
    <property type="entry name" value="BLR3264 PROTEIN"/>
    <property type="match status" value="1"/>
</dbReference>
<evidence type="ECO:0000256" key="2">
    <source>
        <dbReference type="ARBA" id="ARBA00022617"/>
    </source>
</evidence>
<keyword evidence="1" id="KW-0004">4Fe-4S</keyword>
<reference evidence="9" key="1">
    <citation type="journal article" date="2019" name="Int. J. Syst. Evol. Microbiol.">
        <title>The Global Catalogue of Microorganisms (GCM) 10K type strain sequencing project: providing services to taxonomists for standard genome sequencing and annotation.</title>
        <authorList>
            <consortium name="The Broad Institute Genomics Platform"/>
            <consortium name="The Broad Institute Genome Sequencing Center for Infectious Disease"/>
            <person name="Wu L."/>
            <person name="Ma J."/>
        </authorList>
    </citation>
    <scope>NUCLEOTIDE SEQUENCE [LARGE SCALE GENOMIC DNA]</scope>
    <source>
        <strain evidence="9">KACC 14249</strain>
    </source>
</reference>
<evidence type="ECO:0000259" key="7">
    <source>
        <dbReference type="Pfam" id="PF03460"/>
    </source>
</evidence>
<dbReference type="Gene3D" id="3.90.480.10">
    <property type="entry name" value="Sulfite Reductase Hemoprotein,Domain 2"/>
    <property type="match status" value="1"/>
</dbReference>
<evidence type="ECO:0000256" key="3">
    <source>
        <dbReference type="ARBA" id="ARBA00022723"/>
    </source>
</evidence>
<accession>A0ABW1JB96</accession>
<dbReference type="SUPFAM" id="SSF55124">
    <property type="entry name" value="Nitrite/Sulfite reductase N-terminal domain-like"/>
    <property type="match status" value="2"/>
</dbReference>
<organism evidence="8 9">
    <name type="scientific">Angustibacter luteus</name>
    <dbReference type="NCBI Taxonomy" id="658456"/>
    <lineage>
        <taxon>Bacteria</taxon>
        <taxon>Bacillati</taxon>
        <taxon>Actinomycetota</taxon>
        <taxon>Actinomycetes</taxon>
        <taxon>Kineosporiales</taxon>
        <taxon>Kineosporiaceae</taxon>
    </lineage>
</organism>
<comment type="caution">
    <text evidence="8">The sequence shown here is derived from an EMBL/GenBank/DDBJ whole genome shotgun (WGS) entry which is preliminary data.</text>
</comment>
<keyword evidence="2" id="KW-0349">Heme</keyword>
<dbReference type="SUPFAM" id="SSF56014">
    <property type="entry name" value="Nitrite and sulphite reductase 4Fe-4S domain-like"/>
    <property type="match status" value="1"/>
</dbReference>
<keyword evidence="4" id="KW-0560">Oxidoreductase</keyword>
<sequence length="424" mass="43491">MGPAARGRTAADACPGALRPHLAADGAMVRLRMIGGVLASRSLAALADLADRHGDGALHLTSRGNVQLRALRAVGQGLDPVVVQAIQGAGLLSSPSHELVRNVLVSPGTGRLGGLVDLTGAARELDRQLCQDRLLPALPGRFLFALDDGTGDVVGLGADVGWWALPSSGDDPGAVPVGALVVSGRDTGVRLTLPRAVPALLAVARAFVARRAQDARVGGAAAWRIGELPDGVERATSLVLQAEPSTTTAAPVALPPARTRLPELGVLVQHDGRSALAVLVPLGRLSTAAARVMARSAEGVVLTPWREVLVPDLTASAARNLVRELSGLGLDVTGTSGWRGVSACAGRPGCARALVDVRALAYRSVGLRVAASDATGEPSPLHYSGCERRCGHPAGPHDEVVATTRGLIEGRVDPTAADPRRSTE</sequence>
<keyword evidence="6" id="KW-0411">Iron-sulfur</keyword>
<dbReference type="InterPro" id="IPR045854">
    <property type="entry name" value="NO2/SO3_Rdtase_4Fe4S_sf"/>
</dbReference>
<evidence type="ECO:0000313" key="9">
    <source>
        <dbReference type="Proteomes" id="UP001596189"/>
    </source>
</evidence>
<proteinExistence type="predicted"/>
<keyword evidence="3" id="KW-0479">Metal-binding</keyword>
<evidence type="ECO:0000256" key="1">
    <source>
        <dbReference type="ARBA" id="ARBA00022485"/>
    </source>
</evidence>
<evidence type="ECO:0000256" key="6">
    <source>
        <dbReference type="ARBA" id="ARBA00023014"/>
    </source>
</evidence>
<dbReference type="RefSeq" id="WP_345717245.1">
    <property type="nucleotide sequence ID" value="NZ_BAABFP010000005.1"/>
</dbReference>
<keyword evidence="5" id="KW-0408">Iron</keyword>
<evidence type="ECO:0000256" key="4">
    <source>
        <dbReference type="ARBA" id="ARBA00023002"/>
    </source>
</evidence>
<dbReference type="Pfam" id="PF03460">
    <property type="entry name" value="NIR_SIR_ferr"/>
    <property type="match status" value="1"/>
</dbReference>
<dbReference type="InterPro" id="IPR036136">
    <property type="entry name" value="Nit/Sulf_reduc_fer-like_dom_sf"/>
</dbReference>
<protein>
    <submittedName>
        <fullName evidence="8">Precorrin-3B synthase</fullName>
    </submittedName>
</protein>
<feature type="domain" description="Nitrite/Sulfite reductase ferredoxin-like" evidence="7">
    <location>
        <begin position="25"/>
        <end position="70"/>
    </location>
</feature>
<dbReference type="InterPro" id="IPR051329">
    <property type="entry name" value="NIR_SIR_4Fe-4S"/>
</dbReference>
<dbReference type="Gene3D" id="3.30.413.10">
    <property type="entry name" value="Sulfite Reductase Hemoprotein, domain 1"/>
    <property type="match status" value="1"/>
</dbReference>
<dbReference type="InterPro" id="IPR005117">
    <property type="entry name" value="NiRdtase/SiRdtase_haem-b_fer"/>
</dbReference>
<keyword evidence="9" id="KW-1185">Reference proteome</keyword>
<evidence type="ECO:0000256" key="5">
    <source>
        <dbReference type="ARBA" id="ARBA00023004"/>
    </source>
</evidence>
<dbReference type="EMBL" id="JBHSRD010000002">
    <property type="protein sequence ID" value="MFC6006409.1"/>
    <property type="molecule type" value="Genomic_DNA"/>
</dbReference>
<evidence type="ECO:0000313" key="8">
    <source>
        <dbReference type="EMBL" id="MFC6006409.1"/>
    </source>
</evidence>
<dbReference type="Proteomes" id="UP001596189">
    <property type="component" value="Unassembled WGS sequence"/>
</dbReference>